<evidence type="ECO:0000313" key="8">
    <source>
        <dbReference type="Proteomes" id="UP001589748"/>
    </source>
</evidence>
<proteinExistence type="inferred from homology"/>
<reference evidence="7 8" key="1">
    <citation type="submission" date="2024-09" db="EMBL/GenBank/DDBJ databases">
        <authorList>
            <person name="Sun Q."/>
            <person name="Mori K."/>
        </authorList>
    </citation>
    <scope>NUCLEOTIDE SEQUENCE [LARGE SCALE GENOMIC DNA]</scope>
    <source>
        <strain evidence="7 8">TISTR 1856</strain>
    </source>
</reference>
<dbReference type="PROSITE" id="PS51257">
    <property type="entry name" value="PROKAR_LIPOPROTEIN"/>
    <property type="match status" value="1"/>
</dbReference>
<dbReference type="InterPro" id="IPR013595">
    <property type="entry name" value="Pept_S33_TAP-like_C"/>
</dbReference>
<comment type="similarity">
    <text evidence="1">Belongs to the peptidase S33 family.</text>
</comment>
<dbReference type="Proteomes" id="UP001589748">
    <property type="component" value="Unassembled WGS sequence"/>
</dbReference>
<evidence type="ECO:0000256" key="2">
    <source>
        <dbReference type="ARBA" id="ARBA00022729"/>
    </source>
</evidence>
<dbReference type="RefSeq" id="WP_380138946.1">
    <property type="nucleotide sequence ID" value="NZ_JBHLUI010000010.1"/>
</dbReference>
<organism evidence="7 8">
    <name type="scientific">Kineococcus gynurae</name>
    <dbReference type="NCBI Taxonomy" id="452979"/>
    <lineage>
        <taxon>Bacteria</taxon>
        <taxon>Bacillati</taxon>
        <taxon>Actinomycetota</taxon>
        <taxon>Actinomycetes</taxon>
        <taxon>Kineosporiales</taxon>
        <taxon>Kineosporiaceae</taxon>
        <taxon>Kineococcus</taxon>
    </lineage>
</organism>
<evidence type="ECO:0000259" key="6">
    <source>
        <dbReference type="Pfam" id="PF08386"/>
    </source>
</evidence>
<sequence length="519" mass="53825">MPPRSPRSRALRPLALGVGAALLLGSCSAEEPAPQPTPTALTPVTPDGGEQAGNPDFARFYDQRLSWTGCQGDFECARLTVPVDYADPAGATTTLALVRLPTTGRGADRLGSLVVNPGGPGASGIEYARTAEVSLSDAVRAHFDVVGFDPRGVGSSAPLQCLDASDTDDFLAEDPTPDTPAEVRTRQRLARELGEGCADAGALAAHVDSGSVARDLDVLRAALGDDRLSYLGKSYGTFLGALYAQRFPGRVGRVVLDGAIDPALTGAEIDEGQAQGFEQALGAYVENCQAGDDCPLTGTVEQGREQIRGLLRSLDADPLPTGDGARELTEGLATLGLAYPLYAEQLWPQLTEALTAAFGGDGTPLLAFADAYAHRTTGGEYSDNSATVIYAVNCLDRPSDGSVAEVQAEVERLTALAPTFGPFLGWGSLPCVDWPIPSVDVAGPVSAAGAGPILVVGTTRDPATPYAWAQSLAAELESGRLLTYDGDGHTAYRRGSACIDADVDDYLLTGVLPAEGTTC</sequence>
<protein>
    <submittedName>
        <fullName evidence="7">Alpha/beta hydrolase</fullName>
    </submittedName>
</protein>
<feature type="domain" description="Peptidase S33 tripeptidyl aminopeptidase-like C-terminal" evidence="6">
    <location>
        <begin position="418"/>
        <end position="519"/>
    </location>
</feature>
<dbReference type="InterPro" id="IPR029058">
    <property type="entry name" value="AB_hydrolase_fold"/>
</dbReference>
<dbReference type="InterPro" id="IPR051601">
    <property type="entry name" value="Serine_prot/Carboxylest_S33"/>
</dbReference>
<dbReference type="PANTHER" id="PTHR43248">
    <property type="entry name" value="2-SUCCINYL-6-HYDROXY-2,4-CYCLOHEXADIENE-1-CARBOXYLATE SYNTHASE"/>
    <property type="match status" value="1"/>
</dbReference>
<dbReference type="SUPFAM" id="SSF53474">
    <property type="entry name" value="alpha/beta-Hydrolases"/>
    <property type="match status" value="1"/>
</dbReference>
<evidence type="ECO:0000256" key="4">
    <source>
        <dbReference type="SAM" id="MobiDB-lite"/>
    </source>
</evidence>
<feature type="signal peptide" evidence="5">
    <location>
        <begin position="1"/>
        <end position="29"/>
    </location>
</feature>
<dbReference type="Gene3D" id="3.40.50.1820">
    <property type="entry name" value="alpha/beta hydrolase"/>
    <property type="match status" value="1"/>
</dbReference>
<dbReference type="GO" id="GO:0016787">
    <property type="term" value="F:hydrolase activity"/>
    <property type="evidence" value="ECO:0007669"/>
    <property type="project" value="UniProtKB-KW"/>
</dbReference>
<evidence type="ECO:0000256" key="1">
    <source>
        <dbReference type="ARBA" id="ARBA00010088"/>
    </source>
</evidence>
<evidence type="ECO:0000256" key="3">
    <source>
        <dbReference type="ARBA" id="ARBA00022801"/>
    </source>
</evidence>
<accession>A0ABV5LU04</accession>
<name>A0ABV5LU04_9ACTN</name>
<evidence type="ECO:0000256" key="5">
    <source>
        <dbReference type="SAM" id="SignalP"/>
    </source>
</evidence>
<dbReference type="Pfam" id="PF08386">
    <property type="entry name" value="Abhydrolase_4"/>
    <property type="match status" value="1"/>
</dbReference>
<keyword evidence="8" id="KW-1185">Reference proteome</keyword>
<comment type="caution">
    <text evidence="7">The sequence shown here is derived from an EMBL/GenBank/DDBJ whole genome shotgun (WGS) entry which is preliminary data.</text>
</comment>
<feature type="chain" id="PRO_5046711990" evidence="5">
    <location>
        <begin position="30"/>
        <end position="519"/>
    </location>
</feature>
<keyword evidence="2 5" id="KW-0732">Signal</keyword>
<keyword evidence="3 7" id="KW-0378">Hydrolase</keyword>
<evidence type="ECO:0000313" key="7">
    <source>
        <dbReference type="EMBL" id="MFB9377540.1"/>
    </source>
</evidence>
<dbReference type="EMBL" id="JBHMDM010000005">
    <property type="protein sequence ID" value="MFB9377540.1"/>
    <property type="molecule type" value="Genomic_DNA"/>
</dbReference>
<feature type="region of interest" description="Disordered" evidence="4">
    <location>
        <begin position="28"/>
        <end position="52"/>
    </location>
</feature>
<dbReference type="PANTHER" id="PTHR43248:SF29">
    <property type="entry name" value="TRIPEPTIDYL AMINOPEPTIDASE"/>
    <property type="match status" value="1"/>
</dbReference>
<gene>
    <name evidence="7" type="ORF">ACFFVI_11210</name>
</gene>